<comment type="similarity">
    <text evidence="2">Belongs to the PNP/MTAP phosphorylase family.</text>
</comment>
<evidence type="ECO:0000256" key="11">
    <source>
        <dbReference type="ARBA" id="ARBA00031036"/>
    </source>
</evidence>
<evidence type="ECO:0000313" key="15">
    <source>
        <dbReference type="Proteomes" id="UP001652620"/>
    </source>
</evidence>
<reference evidence="16" key="1">
    <citation type="submission" date="2025-08" db="UniProtKB">
        <authorList>
            <consortium name="RefSeq"/>
        </authorList>
    </citation>
    <scope>IDENTIFICATION</scope>
    <source>
        <tissue evidence="16">Adult</tissue>
    </source>
</reference>
<dbReference type="InterPro" id="IPR000845">
    <property type="entry name" value="Nucleoside_phosphorylase_d"/>
</dbReference>
<evidence type="ECO:0000256" key="9">
    <source>
        <dbReference type="ARBA" id="ARBA00023950"/>
    </source>
</evidence>
<comment type="pathway">
    <text evidence="1">Purine metabolism; purine nucleoside salvage.</text>
</comment>
<evidence type="ECO:0000256" key="6">
    <source>
        <dbReference type="ARBA" id="ARBA00022679"/>
    </source>
</evidence>
<evidence type="ECO:0000256" key="8">
    <source>
        <dbReference type="ARBA" id="ARBA00023929"/>
    </source>
</evidence>
<dbReference type="Proteomes" id="UP001652620">
    <property type="component" value="Chromosome 5"/>
</dbReference>
<dbReference type="PANTHER" id="PTHR11904">
    <property type="entry name" value="METHYLTHIOADENOSINE/PURINE NUCLEOSIDE PHOSPHORYLASE"/>
    <property type="match status" value="1"/>
</dbReference>
<evidence type="ECO:0000256" key="1">
    <source>
        <dbReference type="ARBA" id="ARBA00005058"/>
    </source>
</evidence>
<dbReference type="Gene3D" id="3.40.50.1580">
    <property type="entry name" value="Nucleoside phosphorylase domain"/>
    <property type="match status" value="1"/>
</dbReference>
<dbReference type="InterPro" id="IPR035994">
    <property type="entry name" value="Nucleoside_phosphorylase_sf"/>
</dbReference>
<comment type="catalytic activity">
    <reaction evidence="7">
        <text>inosine + phosphate = alpha-D-ribose 1-phosphate + hypoxanthine</text>
        <dbReference type="Rhea" id="RHEA:27646"/>
        <dbReference type="ChEBI" id="CHEBI:17368"/>
        <dbReference type="ChEBI" id="CHEBI:17596"/>
        <dbReference type="ChEBI" id="CHEBI:43474"/>
        <dbReference type="ChEBI" id="CHEBI:57720"/>
        <dbReference type="EC" id="2.4.2.1"/>
    </reaction>
</comment>
<evidence type="ECO:0000256" key="5">
    <source>
        <dbReference type="ARBA" id="ARBA00022676"/>
    </source>
</evidence>
<dbReference type="NCBIfam" id="TIGR01697">
    <property type="entry name" value="PNPH-PUNA-XAPA"/>
    <property type="match status" value="1"/>
</dbReference>
<name>A0ABM3K063_BACDO</name>
<proteinExistence type="inferred from homology"/>
<dbReference type="InterPro" id="IPR011268">
    <property type="entry name" value="Purine_phosphorylase"/>
</dbReference>
<comment type="catalytic activity">
    <reaction evidence="8">
        <text>2'-deoxyguanosine + phosphate = 2-deoxy-alpha-D-ribose 1-phosphate + guanine</text>
        <dbReference type="Rhea" id="RHEA:27738"/>
        <dbReference type="ChEBI" id="CHEBI:16235"/>
        <dbReference type="ChEBI" id="CHEBI:17172"/>
        <dbReference type="ChEBI" id="CHEBI:43474"/>
        <dbReference type="ChEBI" id="CHEBI:57259"/>
        <dbReference type="EC" id="2.4.2.1"/>
    </reaction>
</comment>
<feature type="domain" description="Nucleoside phosphorylase" evidence="14">
    <location>
        <begin position="98"/>
        <end position="340"/>
    </location>
</feature>
<evidence type="ECO:0000313" key="16">
    <source>
        <dbReference type="RefSeq" id="XP_049314876.1"/>
    </source>
</evidence>
<sequence>MTGFNLNGSSLLKTKALNGNSNGDANGRNNYIAEECPNDAAGSTSANNNNDNNQQETLDEVEVENRIKMVINEENYSYELIKEIADYFLERTSIRPVIGIICGSGLNSLADHITGTQAFEYKDIPNFPVSTVEGHVGRMIFGYLEGMPVVAMQGRFHYYEGYPLAKCSMPVRVLKLVGIKYLFATNAAGGLNPKYKVGDIMIVRDHINIMGFAGNSPLQGPNDPRFGPRFPPMTNAYDRHLVRKARKVVRDMGIENDVHEGVYTCLGGPNYETVAELKMLRIMGVDAVGMSTVHEVITARHCDLTVFAFSLITNKCAFDYDSSEEDANHEEVVMVGKSRQTICGELMCRVVRELAEEMQQKNGKK</sequence>
<dbReference type="InterPro" id="IPR011270">
    <property type="entry name" value="Pur_Nuc_Pase_Ino/Guo-sp"/>
</dbReference>
<dbReference type="PANTHER" id="PTHR11904:SF9">
    <property type="entry name" value="PURINE NUCLEOSIDE PHOSPHORYLASE-RELATED"/>
    <property type="match status" value="1"/>
</dbReference>
<dbReference type="RefSeq" id="XP_049314876.1">
    <property type="nucleotide sequence ID" value="XM_049458919.1"/>
</dbReference>
<keyword evidence="6" id="KW-0808">Transferase</keyword>
<dbReference type="CDD" id="cd09009">
    <property type="entry name" value="PNP-EcPNPII_like"/>
    <property type="match status" value="1"/>
</dbReference>
<keyword evidence="15" id="KW-1185">Reference proteome</keyword>
<evidence type="ECO:0000256" key="7">
    <source>
        <dbReference type="ARBA" id="ARBA00023918"/>
    </source>
</evidence>
<evidence type="ECO:0000256" key="4">
    <source>
        <dbReference type="ARBA" id="ARBA00013834"/>
    </source>
</evidence>
<evidence type="ECO:0000256" key="13">
    <source>
        <dbReference type="SAM" id="MobiDB-lite"/>
    </source>
</evidence>
<keyword evidence="5" id="KW-0328">Glycosyltransferase</keyword>
<dbReference type="NCBIfam" id="TIGR01700">
    <property type="entry name" value="PNPH"/>
    <property type="match status" value="1"/>
</dbReference>
<dbReference type="SUPFAM" id="SSF53167">
    <property type="entry name" value="Purine and uridine phosphorylases"/>
    <property type="match status" value="1"/>
</dbReference>
<feature type="region of interest" description="Disordered" evidence="13">
    <location>
        <begin position="28"/>
        <end position="59"/>
    </location>
</feature>
<dbReference type="EC" id="2.4.2.1" evidence="3"/>
<dbReference type="GeneID" id="105227970"/>
<evidence type="ECO:0000256" key="12">
    <source>
        <dbReference type="ARBA" id="ARBA00033072"/>
    </source>
</evidence>
<evidence type="ECO:0000259" key="14">
    <source>
        <dbReference type="Pfam" id="PF01048"/>
    </source>
</evidence>
<feature type="compositionally biased region" description="Low complexity" evidence="13">
    <location>
        <begin position="38"/>
        <end position="53"/>
    </location>
</feature>
<gene>
    <name evidence="16" type="primary">LOC105227970</name>
</gene>
<organism evidence="15 16">
    <name type="scientific">Bactrocera dorsalis</name>
    <name type="common">Oriental fruit fly</name>
    <name type="synonym">Dacus dorsalis</name>
    <dbReference type="NCBI Taxonomy" id="27457"/>
    <lineage>
        <taxon>Eukaryota</taxon>
        <taxon>Metazoa</taxon>
        <taxon>Ecdysozoa</taxon>
        <taxon>Arthropoda</taxon>
        <taxon>Hexapoda</taxon>
        <taxon>Insecta</taxon>
        <taxon>Pterygota</taxon>
        <taxon>Neoptera</taxon>
        <taxon>Endopterygota</taxon>
        <taxon>Diptera</taxon>
        <taxon>Brachycera</taxon>
        <taxon>Muscomorpha</taxon>
        <taxon>Tephritoidea</taxon>
        <taxon>Tephritidae</taxon>
        <taxon>Bactrocera</taxon>
        <taxon>Bactrocera</taxon>
    </lineage>
</organism>
<comment type="catalytic activity">
    <reaction evidence="10">
        <text>guanosine + phosphate = alpha-D-ribose 1-phosphate + guanine</text>
        <dbReference type="Rhea" id="RHEA:13233"/>
        <dbReference type="ChEBI" id="CHEBI:16235"/>
        <dbReference type="ChEBI" id="CHEBI:16750"/>
        <dbReference type="ChEBI" id="CHEBI:43474"/>
        <dbReference type="ChEBI" id="CHEBI:57720"/>
        <dbReference type="EC" id="2.4.2.1"/>
    </reaction>
</comment>
<accession>A0ABM3K063</accession>
<dbReference type="Pfam" id="PF01048">
    <property type="entry name" value="PNP_UDP_1"/>
    <property type="match status" value="1"/>
</dbReference>
<evidence type="ECO:0000256" key="2">
    <source>
        <dbReference type="ARBA" id="ARBA00006751"/>
    </source>
</evidence>
<comment type="catalytic activity">
    <reaction evidence="9">
        <text>2'-deoxyinosine + phosphate = 2-deoxy-alpha-D-ribose 1-phosphate + hypoxanthine</text>
        <dbReference type="Rhea" id="RHEA:27750"/>
        <dbReference type="ChEBI" id="CHEBI:17368"/>
        <dbReference type="ChEBI" id="CHEBI:28997"/>
        <dbReference type="ChEBI" id="CHEBI:43474"/>
        <dbReference type="ChEBI" id="CHEBI:57259"/>
        <dbReference type="EC" id="2.4.2.1"/>
    </reaction>
</comment>
<dbReference type="NCBIfam" id="NF006054">
    <property type="entry name" value="PRK08202.1"/>
    <property type="match status" value="1"/>
</dbReference>
<protein>
    <recommendedName>
        <fullName evidence="4">Purine nucleoside phosphorylase</fullName>
        <ecNumber evidence="3">2.4.2.1</ecNumber>
    </recommendedName>
    <alternativeName>
        <fullName evidence="12">Inosine phosphorylase</fullName>
    </alternativeName>
    <alternativeName>
        <fullName evidence="11">Inosine-guanosine phosphorylase</fullName>
    </alternativeName>
</protein>
<evidence type="ECO:0000256" key="3">
    <source>
        <dbReference type="ARBA" id="ARBA00011886"/>
    </source>
</evidence>
<evidence type="ECO:0000256" key="10">
    <source>
        <dbReference type="ARBA" id="ARBA00023970"/>
    </source>
</evidence>